<keyword evidence="2" id="KW-1185">Reference proteome</keyword>
<accession>A0A9X2KSW6</accession>
<reference evidence="1" key="1">
    <citation type="submission" date="2022-05" db="EMBL/GenBank/DDBJ databases">
        <authorList>
            <person name="Sun H.-N."/>
        </authorList>
    </citation>
    <scope>NUCLEOTIDE SEQUENCE</scope>
    <source>
        <strain evidence="1">HB14</strain>
    </source>
</reference>
<gene>
    <name evidence="1" type="ORF">M6D89_08140</name>
</gene>
<dbReference type="RefSeq" id="WP_253967514.1">
    <property type="nucleotide sequence ID" value="NZ_JAMFTH010000001.1"/>
</dbReference>
<dbReference type="EMBL" id="JAMFTH010000001">
    <property type="protein sequence ID" value="MCP8899261.1"/>
    <property type="molecule type" value="Genomic_DNA"/>
</dbReference>
<evidence type="ECO:0000313" key="1">
    <source>
        <dbReference type="EMBL" id="MCP8899261.1"/>
    </source>
</evidence>
<dbReference type="Proteomes" id="UP001139319">
    <property type="component" value="Unassembled WGS sequence"/>
</dbReference>
<comment type="caution">
    <text evidence="1">The sequence shown here is derived from an EMBL/GenBank/DDBJ whole genome shotgun (WGS) entry which is preliminary data.</text>
</comment>
<evidence type="ECO:0000313" key="2">
    <source>
        <dbReference type="Proteomes" id="UP001139319"/>
    </source>
</evidence>
<protein>
    <submittedName>
        <fullName evidence="1">Uncharacterized protein</fullName>
    </submittedName>
</protein>
<dbReference type="AlphaFoldDB" id="A0A9X2KSW6"/>
<organism evidence="1 2">
    <name type="scientific">Gilvimarinus xylanilyticus</name>
    <dbReference type="NCBI Taxonomy" id="2944139"/>
    <lineage>
        <taxon>Bacteria</taxon>
        <taxon>Pseudomonadati</taxon>
        <taxon>Pseudomonadota</taxon>
        <taxon>Gammaproteobacteria</taxon>
        <taxon>Cellvibrionales</taxon>
        <taxon>Cellvibrionaceae</taxon>
        <taxon>Gilvimarinus</taxon>
    </lineage>
</organism>
<name>A0A9X2KSW6_9GAMM</name>
<reference evidence="1" key="2">
    <citation type="submission" date="2023-01" db="EMBL/GenBank/DDBJ databases">
        <title>Gilvimarinus xylanilyticus HB14 isolated from Caulerpa lentillifera aquaculture base in Hainan, China.</title>
        <authorList>
            <person name="Zhang Y.-J."/>
        </authorList>
    </citation>
    <scope>NUCLEOTIDE SEQUENCE</scope>
    <source>
        <strain evidence="1">HB14</strain>
    </source>
</reference>
<proteinExistence type="predicted"/>
<sequence>MSHYTLKELLAFPIAQTESELESLFGDELFEQYEYYREITDLIDHLRCTEYSRQRDADIEKLQKKIALFDSLAEHLFTGVASEDHSAPRNLIARRKKKVDLSSDHAIEKVYAIADHIAAIPGALTLPQFKNQKSLTTAAQYITEASVILTKKAASNPHGRAETLINLYNKHFPDSEDGRMVFRSRRLAAYLQELFYLQKN</sequence>